<dbReference type="EMBL" id="CP072642">
    <property type="protein sequence ID" value="QUV93417.1"/>
    <property type="molecule type" value="Genomic_DNA"/>
</dbReference>
<dbReference type="RefSeq" id="WP_211421800.1">
    <property type="nucleotide sequence ID" value="NZ_CP072642.1"/>
</dbReference>
<evidence type="ECO:0000313" key="3">
    <source>
        <dbReference type="EMBL" id="QUV93417.1"/>
    </source>
</evidence>
<proteinExistence type="predicted"/>
<evidence type="ECO:0000259" key="1">
    <source>
        <dbReference type="Pfam" id="PF14332"/>
    </source>
</evidence>
<dbReference type="PANTHER" id="PTHR36304:SF4">
    <property type="entry name" value="DUF4388 DOMAIN-CONTAINING PROTEIN"/>
    <property type="match status" value="1"/>
</dbReference>
<protein>
    <submittedName>
        <fullName evidence="3">DUF4388 domain-containing protein</fullName>
    </submittedName>
</protein>
<organism evidence="3 4">
    <name type="scientific">Chloracidobacterium sp. N</name>
    <dbReference type="NCBI Taxonomy" id="2821540"/>
    <lineage>
        <taxon>Bacteria</taxon>
        <taxon>Pseudomonadati</taxon>
        <taxon>Acidobacteriota</taxon>
        <taxon>Terriglobia</taxon>
        <taxon>Terriglobales</taxon>
        <taxon>Acidobacteriaceae</taxon>
        <taxon>Chloracidobacterium</taxon>
        <taxon>Chloracidobacterium aggregatum</taxon>
    </lineage>
</organism>
<dbReference type="InterPro" id="IPR025497">
    <property type="entry name" value="PatA-like_N"/>
</dbReference>
<dbReference type="Pfam" id="PF26309">
    <property type="entry name" value="DUF8082"/>
    <property type="match status" value="1"/>
</dbReference>
<dbReference type="Proteomes" id="UP000677668">
    <property type="component" value="Chromosome 1"/>
</dbReference>
<dbReference type="InterPro" id="IPR058395">
    <property type="entry name" value="DUF8082"/>
</dbReference>
<sequence>MSNAFSGNLAQLKLMDVLRLLHASNRTGTLELVHDDGRQGEIYFDNGQIVHAVYEDAIGEDAVYGLFSWGSGKFSFTATDTPTDERTTYLQTEEILLECVTYATEWESVRRVVPSARAVFRLSSRSMKEFSLRAEDWSVIQNLDGVQTVGEIGDITQLNELMASKVIVRLYDLGLVEYVGERQEEDVQVDVVSDDIIHQTERELTRAIGPMAPIVLEDCAEALGFKLRQMPKDMMPSLAERLAEEIPDNERRVKFQEAMLEIMQHLYA</sequence>
<name>A0ABX8AXI5_9BACT</name>
<reference evidence="3 4" key="1">
    <citation type="submission" date="2021-03" db="EMBL/GenBank/DDBJ databases">
        <title>Genomic and phenotypic characterization of Chloracidobacterium isolates provides evidence for multiple species.</title>
        <authorList>
            <person name="Saini M.K."/>
            <person name="Costas A.M.G."/>
            <person name="Tank M."/>
            <person name="Bryant D.A."/>
        </authorList>
    </citation>
    <scope>NUCLEOTIDE SEQUENCE [LARGE SCALE GENOMIC DNA]</scope>
    <source>
        <strain evidence="3 4">N</strain>
    </source>
</reference>
<keyword evidence="4" id="KW-1185">Reference proteome</keyword>
<feature type="domain" description="DUF8082" evidence="2">
    <location>
        <begin position="196"/>
        <end position="263"/>
    </location>
</feature>
<feature type="domain" description="PatA-like N-terminal" evidence="1">
    <location>
        <begin position="6"/>
        <end position="107"/>
    </location>
</feature>
<evidence type="ECO:0000313" key="4">
    <source>
        <dbReference type="Proteomes" id="UP000677668"/>
    </source>
</evidence>
<dbReference type="Pfam" id="PF14332">
    <property type="entry name" value="DUF4388"/>
    <property type="match status" value="1"/>
</dbReference>
<gene>
    <name evidence="3" type="ORF">J8C05_08555</name>
</gene>
<dbReference type="PANTHER" id="PTHR36304">
    <property type="entry name" value="DOMAIN GTPASE-ACTIVATING PROTEIN, PUTATIVE-RELATED-RELATED"/>
    <property type="match status" value="1"/>
</dbReference>
<accession>A0ABX8AXI5</accession>
<evidence type="ECO:0000259" key="2">
    <source>
        <dbReference type="Pfam" id="PF26309"/>
    </source>
</evidence>